<protein>
    <recommendedName>
        <fullName evidence="8">NAD kinase</fullName>
        <ecNumber evidence="8">2.7.1.23</ecNumber>
    </recommendedName>
    <alternativeName>
        <fullName evidence="8">ATP-dependent NAD kinase</fullName>
    </alternativeName>
</protein>
<keyword evidence="3 8" id="KW-0418">Kinase</keyword>
<feature type="binding site" evidence="8">
    <location>
        <position position="157"/>
    </location>
    <ligand>
        <name>NAD(+)</name>
        <dbReference type="ChEBI" id="CHEBI:57540"/>
    </ligand>
</feature>
<sequence length="290" mass="32142">MFKNIGLISKPGNAQVQDCLERLVKFLRKRSLEVIMDVTSAQQLLSSNDLNIIADPDVLGSRCDLVIVIGGDGTLLQSARLLAKYDVCLLGINLGRLGFLTDISPSDMEEYLSDILDGAFLEEDRFLIEAEVYRDNKRLSYTNALNDIVVHRWNMSHMLTFETTINGHFLNQQRADGLVVATPTGSTAYALSAGGPIIHPSLNALVLVTICPHTLTSRPIVIDGDSCIQITINFEQTGEAQLNSDGVLCQTLLPGDWITIEKHQHIRLIHPQSHDHYTTLRAKLDWGKLV</sequence>
<comment type="catalytic activity">
    <reaction evidence="7 8">
        <text>NAD(+) + ATP = ADP + NADP(+) + H(+)</text>
        <dbReference type="Rhea" id="RHEA:18629"/>
        <dbReference type="ChEBI" id="CHEBI:15378"/>
        <dbReference type="ChEBI" id="CHEBI:30616"/>
        <dbReference type="ChEBI" id="CHEBI:57540"/>
        <dbReference type="ChEBI" id="CHEBI:58349"/>
        <dbReference type="ChEBI" id="CHEBI:456216"/>
        <dbReference type="EC" id="2.7.1.23"/>
    </reaction>
</comment>
<evidence type="ECO:0000256" key="2">
    <source>
        <dbReference type="ARBA" id="ARBA00022741"/>
    </source>
</evidence>
<dbReference type="Pfam" id="PF01513">
    <property type="entry name" value="NAD_kinase"/>
    <property type="match status" value="1"/>
</dbReference>
<comment type="similarity">
    <text evidence="8">Belongs to the NAD kinase family.</text>
</comment>
<keyword evidence="6 8" id="KW-0520">NAD</keyword>
<feature type="binding site" evidence="8">
    <location>
        <position position="176"/>
    </location>
    <ligand>
        <name>NAD(+)</name>
        <dbReference type="ChEBI" id="CHEBI:57540"/>
    </ligand>
</feature>
<keyword evidence="10" id="KW-1185">Reference proteome</keyword>
<dbReference type="PANTHER" id="PTHR20275:SF0">
    <property type="entry name" value="NAD KINASE"/>
    <property type="match status" value="1"/>
</dbReference>
<dbReference type="GO" id="GO:0051287">
    <property type="term" value="F:NAD binding"/>
    <property type="evidence" value="ECO:0007669"/>
    <property type="project" value="UniProtKB-ARBA"/>
</dbReference>
<organism evidence="9 10">
    <name type="scientific">Thioploca ingrica</name>
    <dbReference type="NCBI Taxonomy" id="40754"/>
    <lineage>
        <taxon>Bacteria</taxon>
        <taxon>Pseudomonadati</taxon>
        <taxon>Pseudomonadota</taxon>
        <taxon>Gammaproteobacteria</taxon>
        <taxon>Thiotrichales</taxon>
        <taxon>Thiotrichaceae</taxon>
        <taxon>Thioploca</taxon>
    </lineage>
</organism>
<dbReference type="EC" id="2.7.1.23" evidence="8"/>
<keyword evidence="5 8" id="KW-0521">NADP</keyword>
<dbReference type="GO" id="GO:0006741">
    <property type="term" value="P:NADP+ biosynthetic process"/>
    <property type="evidence" value="ECO:0007669"/>
    <property type="project" value="UniProtKB-UniRule"/>
</dbReference>
<comment type="subcellular location">
    <subcellularLocation>
        <location evidence="8">Cytoplasm</location>
    </subcellularLocation>
</comment>
<evidence type="ECO:0000313" key="9">
    <source>
        <dbReference type="EMBL" id="BAP57010.1"/>
    </source>
</evidence>
<evidence type="ECO:0000256" key="3">
    <source>
        <dbReference type="ARBA" id="ARBA00022777"/>
    </source>
</evidence>
<dbReference type="Pfam" id="PF20143">
    <property type="entry name" value="NAD_kinase_C"/>
    <property type="match status" value="1"/>
</dbReference>
<evidence type="ECO:0000256" key="6">
    <source>
        <dbReference type="ARBA" id="ARBA00023027"/>
    </source>
</evidence>
<dbReference type="GO" id="GO:0005737">
    <property type="term" value="C:cytoplasm"/>
    <property type="evidence" value="ECO:0007669"/>
    <property type="project" value="UniProtKB-SubCell"/>
</dbReference>
<dbReference type="KEGG" id="tig:THII_2713"/>
<dbReference type="GO" id="GO:0046872">
    <property type="term" value="F:metal ion binding"/>
    <property type="evidence" value="ECO:0007669"/>
    <property type="project" value="UniProtKB-UniRule"/>
</dbReference>
<dbReference type="STRING" id="40754.THII_2713"/>
<evidence type="ECO:0000256" key="1">
    <source>
        <dbReference type="ARBA" id="ARBA00022679"/>
    </source>
</evidence>
<dbReference type="Proteomes" id="UP000031623">
    <property type="component" value="Chromosome"/>
</dbReference>
<evidence type="ECO:0000256" key="4">
    <source>
        <dbReference type="ARBA" id="ARBA00022840"/>
    </source>
</evidence>
<comment type="cofactor">
    <cofactor evidence="8">
        <name>a divalent metal cation</name>
        <dbReference type="ChEBI" id="CHEBI:60240"/>
    </cofactor>
</comment>
<dbReference type="HOGENOM" id="CLU_008831_0_1_6"/>
<dbReference type="GO" id="GO:0019674">
    <property type="term" value="P:NAD+ metabolic process"/>
    <property type="evidence" value="ECO:0007669"/>
    <property type="project" value="InterPro"/>
</dbReference>
<reference evidence="9 10" key="1">
    <citation type="journal article" date="2014" name="ISME J.">
        <title>Ecophysiology of Thioploca ingrica as revealed by the complete genome sequence supplemented with proteomic evidence.</title>
        <authorList>
            <person name="Kojima H."/>
            <person name="Ogura Y."/>
            <person name="Yamamoto N."/>
            <person name="Togashi T."/>
            <person name="Mori H."/>
            <person name="Watanabe T."/>
            <person name="Nemoto F."/>
            <person name="Kurokawa K."/>
            <person name="Hayashi T."/>
            <person name="Fukui M."/>
        </authorList>
    </citation>
    <scope>NUCLEOTIDE SEQUENCE [LARGE SCALE GENOMIC DNA]</scope>
</reference>
<dbReference type="InterPro" id="IPR016064">
    <property type="entry name" value="NAD/diacylglycerol_kinase_sf"/>
</dbReference>
<evidence type="ECO:0000256" key="8">
    <source>
        <dbReference type="HAMAP-Rule" id="MF_00361"/>
    </source>
</evidence>
<feature type="binding site" evidence="8">
    <location>
        <begin position="72"/>
        <end position="73"/>
    </location>
    <ligand>
        <name>NAD(+)</name>
        <dbReference type="ChEBI" id="CHEBI:57540"/>
    </ligand>
</feature>
<feature type="binding site" evidence="8">
    <location>
        <begin position="187"/>
        <end position="192"/>
    </location>
    <ligand>
        <name>NAD(+)</name>
        <dbReference type="ChEBI" id="CHEBI:57540"/>
    </ligand>
</feature>
<dbReference type="PANTHER" id="PTHR20275">
    <property type="entry name" value="NAD KINASE"/>
    <property type="match status" value="1"/>
</dbReference>
<feature type="binding site" evidence="8">
    <location>
        <position position="174"/>
    </location>
    <ligand>
        <name>NAD(+)</name>
        <dbReference type="ChEBI" id="CHEBI:57540"/>
    </ligand>
</feature>
<dbReference type="InterPro" id="IPR017438">
    <property type="entry name" value="ATP-NAD_kinase_N"/>
</dbReference>
<gene>
    <name evidence="8" type="primary">nadK</name>
    <name evidence="9" type="ORF">THII_2713</name>
</gene>
<feature type="binding site" evidence="8">
    <location>
        <begin position="146"/>
        <end position="147"/>
    </location>
    <ligand>
        <name>NAD(+)</name>
        <dbReference type="ChEBI" id="CHEBI:57540"/>
    </ligand>
</feature>
<dbReference type="Gene3D" id="3.40.50.10330">
    <property type="entry name" value="Probable inorganic polyphosphate/atp-NAD kinase, domain 1"/>
    <property type="match status" value="1"/>
</dbReference>
<dbReference type="InterPro" id="IPR017437">
    <property type="entry name" value="ATP-NAD_kinase_PpnK-typ_C"/>
</dbReference>
<dbReference type="Gene3D" id="2.60.200.30">
    <property type="entry name" value="Probable inorganic polyphosphate/atp-NAD kinase, domain 2"/>
    <property type="match status" value="1"/>
</dbReference>
<evidence type="ECO:0000256" key="7">
    <source>
        <dbReference type="ARBA" id="ARBA00047925"/>
    </source>
</evidence>
<dbReference type="GO" id="GO:0005524">
    <property type="term" value="F:ATP binding"/>
    <property type="evidence" value="ECO:0007669"/>
    <property type="project" value="UniProtKB-KW"/>
</dbReference>
<keyword evidence="4 8" id="KW-0067">ATP-binding</keyword>
<accession>A0A090ANM3</accession>
<dbReference type="HAMAP" id="MF_00361">
    <property type="entry name" value="NAD_kinase"/>
    <property type="match status" value="1"/>
</dbReference>
<dbReference type="OrthoDB" id="9774737at2"/>
<comment type="function">
    <text evidence="8">Involved in the regulation of the intracellular balance of NAD and NADP, and is a key enzyme in the biosynthesis of NADP. Catalyzes specifically the phosphorylation on 2'-hydroxyl of the adenosine moiety of NAD to yield NADP.</text>
</comment>
<evidence type="ECO:0000256" key="5">
    <source>
        <dbReference type="ARBA" id="ARBA00022857"/>
    </source>
</evidence>
<evidence type="ECO:0000313" key="10">
    <source>
        <dbReference type="Proteomes" id="UP000031623"/>
    </source>
</evidence>
<dbReference type="GO" id="GO:0003951">
    <property type="term" value="F:NAD+ kinase activity"/>
    <property type="evidence" value="ECO:0007669"/>
    <property type="project" value="UniProtKB-UniRule"/>
</dbReference>
<dbReference type="NCBIfam" id="NF002306">
    <property type="entry name" value="PRK01231.1"/>
    <property type="match status" value="1"/>
</dbReference>
<dbReference type="EMBL" id="AP014633">
    <property type="protein sequence ID" value="BAP57010.1"/>
    <property type="molecule type" value="Genomic_DNA"/>
</dbReference>
<dbReference type="SUPFAM" id="SSF111331">
    <property type="entry name" value="NAD kinase/diacylglycerol kinase-like"/>
    <property type="match status" value="1"/>
</dbReference>
<comment type="caution">
    <text evidence="8">Lacks conserved residue(s) required for the propagation of feature annotation.</text>
</comment>
<dbReference type="AlphaFoldDB" id="A0A090ANM3"/>
<feature type="active site" description="Proton acceptor" evidence="8">
    <location>
        <position position="72"/>
    </location>
</feature>
<name>A0A090ANM3_9GAMM</name>
<dbReference type="FunFam" id="2.60.200.30:FF:000009">
    <property type="entry name" value="Poly(P)/ATP NAD kinase"/>
    <property type="match status" value="1"/>
</dbReference>
<proteinExistence type="inferred from homology"/>
<keyword evidence="8" id="KW-0963">Cytoplasm</keyword>
<keyword evidence="1 8" id="KW-0808">Transferase</keyword>
<keyword evidence="2 8" id="KW-0547">Nucleotide-binding</keyword>
<dbReference type="InterPro" id="IPR002504">
    <property type="entry name" value="NADK"/>
</dbReference>